<proteinExistence type="predicted"/>
<evidence type="ECO:0000313" key="1">
    <source>
        <dbReference type="EMBL" id="GJH18427.1"/>
    </source>
</evidence>
<accession>A0ACB5QUQ5</accession>
<sequence>MARLFISHSSADNAIALALASWLEANGSRDYFLDIDNDRGIAPGERWPATLTGALNRCEAVICILSPAWRKSEHCSYEFHAADGLGKRIFGVIVEGIHRSQLPVQMTAEWQVWDLTTPDDPVSITVAKSPLVSETIVYFPRAGLAALARGLQKAGLDASSFLWPPDGQRDRSPYPGLRALEEVDAAVFFGREASIARAIDQIRRLRKLNVEHLFVVLGASGAGKSSFLRAGLLPRLKRESEHFIVFPAIRPGSAAISGSQGLLNSLKGALAECGLSMSAADVRDELRSVSLGGVLMRIQCAVQRTDRSPEPTLIVPIDQAEELLASDGEDEAQQFFDYVDALRTHLSPTELPDASGQRLRLLFVITIRSDSLPRLQAVDALQALSPVLFSLPAIPVTEFKSVIEGPANLHSKTVKPLVITPQLTEELVAASMGADALPLLALTLEWLYRNFTNDKGTYVGHEEYKLLGGVRGVIGIAVKRAFEQSDSAPAIPTQRQEQERLLKQIFPYIATVDPDTGDWKRRVALRATMRRELPQADALVSRLTEQRLLVTDSRREADGAEPVEVVEVAHEALLRQWDTLERWLREFATDLSASESIRRSAKDWFRNNFDDALLVHATHRLQEAEALLEDERMGGRFESIERKYVAACRARHRRELEEREDQLRSIAEQQAARAALQRHVTWGLSAATAVVMGLLVWIVMQTREVSLQTSLALAGAAEAAADQKRFNQALRLGMLAAKASWLRPAHATAAPALSRAADASKLRALFIGHTGGVLSARFSADGNRVVTASSDGTARVWDADTGKPVGAPMKHGDVVKSSSFSADGKRVVTASEDKTARVWDAGTGKPVGEPMKHGDVVNSSSFSADGKRVVTASEDKTARVWDAGTGKPLGEPVKHDGPVYSASFSADGKRVVTASWDKTARVWDADTGKPVGEPMTHDAPVISVSFSADGKRVVTASEDETARIWDADTGKPEGEPMNHDGPVNSVSFSADGKRVVTASSDGAARIWDADTGKPVGKPMKHDKPIYSASFSADGKRVVTASEDKTARVWDADTGKPVGEPIKHDESVYSASFSADGKRVVTASWDKTARVCDTDTGKPVGEPMKHGDVVNSSSFSADGKRVVTASWDETARVWDAGTGKPVGEPMKHGDVVNSSSFSADGKRVVTASEDKTARVWDAGTGKPLGEPVKHDGPVYSASFSADGKRVVTASWDKTARVWDADTGKPVGEPMTHDAPVISVSFSADGKRVVTASEDETARIWDADTGKPEGEPMKHDGPVNSVSFSADGKRVVTASSDGAARIWDADTGKPVGEPMEHDGPIYSASFSADGKRVVTASKDKTARVWDADTGTPVGAPMTHDASVYSASFSADGKRVVTASEDKTARVWDADTGKPVGAPMTHDAPVNSASFSADGKRVVTASEDKTARVWDDFWSSLVRPENLMKEVCQRQLRGSVRALTEEDIAAVRILSPKRVGENVCDGVAVPTR</sequence>
<name>A0ACB5QUQ5_9BURK</name>
<organism evidence="1 2">
    <name type="scientific">Caballeronia novacaledonica</name>
    <dbReference type="NCBI Taxonomy" id="1544861"/>
    <lineage>
        <taxon>Bacteria</taxon>
        <taxon>Pseudomonadati</taxon>
        <taxon>Pseudomonadota</taxon>
        <taxon>Betaproteobacteria</taxon>
        <taxon>Burkholderiales</taxon>
        <taxon>Burkholderiaceae</taxon>
        <taxon>Caballeronia</taxon>
    </lineage>
</organism>
<evidence type="ECO:0000313" key="2">
    <source>
        <dbReference type="Proteomes" id="UP001055013"/>
    </source>
</evidence>
<gene>
    <name evidence="1" type="ORF">CBA19CS22_17815</name>
</gene>
<comment type="caution">
    <text evidence="1">The sequence shown here is derived from an EMBL/GenBank/DDBJ whole genome shotgun (WGS) entry which is preliminary data.</text>
</comment>
<keyword evidence="2" id="KW-1185">Reference proteome</keyword>
<dbReference type="EMBL" id="BPUR01000009">
    <property type="protein sequence ID" value="GJH18427.1"/>
    <property type="molecule type" value="Genomic_DNA"/>
</dbReference>
<dbReference type="Proteomes" id="UP001055013">
    <property type="component" value="Unassembled WGS sequence"/>
</dbReference>
<reference evidence="1" key="1">
    <citation type="submission" date="2021-09" db="EMBL/GenBank/DDBJ databases">
        <title>Isolation and characterization of 3-chlorobenzoate degrading bacteria from soils in Shizuoka.</title>
        <authorList>
            <person name="Ifat A."/>
            <person name="Ogawa N."/>
            <person name="Kimbara K."/>
            <person name="Moriuchi R."/>
            <person name="Dohra H."/>
            <person name="Shintani M."/>
        </authorList>
    </citation>
    <scope>NUCLEOTIDE SEQUENCE</scope>
    <source>
        <strain evidence="1">19CS2-2</strain>
    </source>
</reference>
<protein>
    <submittedName>
        <fullName evidence="1">TIR domain-containing protein</fullName>
    </submittedName>
</protein>